<dbReference type="InterPro" id="IPR007473">
    <property type="entry name" value="RlmJ"/>
</dbReference>
<dbReference type="EC" id="2.1.1.266" evidence="1"/>
<feature type="site" description="Interaction with substrate rRNA" evidence="1">
    <location>
        <position position="3"/>
    </location>
</feature>
<feature type="binding site" evidence="1">
    <location>
        <position position="18"/>
    </location>
    <ligand>
        <name>S-adenosyl-L-methionine</name>
        <dbReference type="ChEBI" id="CHEBI:59789"/>
    </ligand>
</feature>
<dbReference type="Gene3D" id="3.40.50.150">
    <property type="entry name" value="Vaccinia Virus protein VP39"/>
    <property type="match status" value="1"/>
</dbReference>
<dbReference type="SUPFAM" id="SSF53335">
    <property type="entry name" value="S-adenosyl-L-methionine-dependent methyltransferases"/>
    <property type="match status" value="1"/>
</dbReference>
<sequence>MNYRHAYHAGNFADVMKHALLLALIRHLQRKSTGFYVLDTHAGCGAYDLAGLEANKTQEWRDGIGRLLDDPPEALKDYLTIIRDLGAPGRYPGSPLIVASQLRAQDQLVCCELHPEDVRILRRLFRDNAQVSVHHRDAYAALRALLPPKEQKRGLVLIDPPFEQPDEFAHLAQAIVESRRRFTTGMVAAWYPIKHRTPVRAFHNQLRDSGLRALLACEFTLRPPLDPGQLNGCGLLIAAPPYGFEKQAEELLGAMRPALDRDGAAETHVSWLVEE</sequence>
<feature type="binding site" evidence="1">
    <location>
        <position position="112"/>
    </location>
    <ligand>
        <name>S-adenosyl-L-methionine</name>
        <dbReference type="ChEBI" id="CHEBI:59789"/>
    </ligand>
</feature>
<comment type="subunit">
    <text evidence="1">Monomer.</text>
</comment>
<name>A0A1D8URW1_9PROT</name>
<keyword evidence="1" id="KW-0694">RNA-binding</keyword>
<comment type="similarity">
    <text evidence="1">Belongs to the RlmJ family.</text>
</comment>
<dbReference type="KEGG" id="kba:A0U89_03700"/>
<dbReference type="GO" id="GO:0036307">
    <property type="term" value="F:23S rRNA (adenine(2030)-N(6))-methyltransferase activity"/>
    <property type="evidence" value="ECO:0007669"/>
    <property type="project" value="UniProtKB-UniRule"/>
</dbReference>
<dbReference type="PANTHER" id="PTHR37426">
    <property type="entry name" value="RIBOSOMAL RNA LARGE SUBUNIT METHYLTRANSFERASE J"/>
    <property type="match status" value="1"/>
</dbReference>
<gene>
    <name evidence="1" type="primary">rlmJ</name>
    <name evidence="2" type="ORF">A0U89_03700</name>
</gene>
<keyword evidence="1" id="KW-0698">rRNA processing</keyword>
<dbReference type="InterPro" id="IPR029063">
    <property type="entry name" value="SAM-dependent_MTases_sf"/>
</dbReference>
<proteinExistence type="inferred from homology"/>
<dbReference type="Pfam" id="PF04378">
    <property type="entry name" value="RsmJ"/>
    <property type="match status" value="1"/>
</dbReference>
<feature type="binding site" evidence="1">
    <location>
        <position position="159"/>
    </location>
    <ligand>
        <name>S-adenosyl-L-methionine</name>
        <dbReference type="ChEBI" id="CHEBI:59789"/>
    </ligand>
</feature>
<accession>A0A1D8URW1</accession>
<evidence type="ECO:0000313" key="3">
    <source>
        <dbReference type="Proteomes" id="UP000179145"/>
    </source>
</evidence>
<dbReference type="eggNOG" id="COG2961">
    <property type="taxonomic scope" value="Bacteria"/>
</dbReference>
<protein>
    <recommendedName>
        <fullName evidence="1">Ribosomal RNA large subunit methyltransferase J</fullName>
        <ecNumber evidence="1">2.1.1.266</ecNumber>
    </recommendedName>
    <alternativeName>
        <fullName evidence="1">23S rRNA (adenine(2030)-N6)-methyltransferase</fullName>
    </alternativeName>
    <alternativeName>
        <fullName evidence="1">23S rRNA m6A2030 methyltransferase</fullName>
    </alternativeName>
</protein>
<dbReference type="STRING" id="153496.A0U89_03700"/>
<feature type="binding site" evidence="1">
    <location>
        <begin position="137"/>
        <end position="138"/>
    </location>
    <ligand>
        <name>S-adenosyl-L-methionine</name>
        <dbReference type="ChEBI" id="CHEBI:59789"/>
    </ligand>
</feature>
<evidence type="ECO:0000313" key="2">
    <source>
        <dbReference type="EMBL" id="AOX16374.1"/>
    </source>
</evidence>
<comment type="catalytic activity">
    <reaction evidence="1">
        <text>adenosine(2030) in 23S rRNA + S-adenosyl-L-methionine = N(6)-methyladenosine(2030) in 23S rRNA + S-adenosyl-L-homocysteine + H(+)</text>
        <dbReference type="Rhea" id="RHEA:43736"/>
        <dbReference type="Rhea" id="RHEA-COMP:10668"/>
        <dbReference type="Rhea" id="RHEA-COMP:10669"/>
        <dbReference type="ChEBI" id="CHEBI:15378"/>
        <dbReference type="ChEBI" id="CHEBI:57856"/>
        <dbReference type="ChEBI" id="CHEBI:59789"/>
        <dbReference type="ChEBI" id="CHEBI:74411"/>
        <dbReference type="ChEBI" id="CHEBI:74449"/>
        <dbReference type="EC" id="2.1.1.266"/>
    </reaction>
</comment>
<evidence type="ECO:0000256" key="1">
    <source>
        <dbReference type="HAMAP-Rule" id="MF_00934"/>
    </source>
</evidence>
<dbReference type="GO" id="GO:0070475">
    <property type="term" value="P:rRNA base methylation"/>
    <property type="evidence" value="ECO:0007669"/>
    <property type="project" value="UniProtKB-UniRule"/>
</dbReference>
<dbReference type="AlphaFoldDB" id="A0A1D8URW1"/>
<feature type="binding site" evidence="1">
    <location>
        <position position="41"/>
    </location>
    <ligand>
        <name>S-adenosyl-L-methionine</name>
        <dbReference type="ChEBI" id="CHEBI:59789"/>
    </ligand>
</feature>
<dbReference type="PANTHER" id="PTHR37426:SF1">
    <property type="entry name" value="RIBOSOMAL RNA LARGE SUBUNIT METHYLTRANSFERASE J"/>
    <property type="match status" value="1"/>
</dbReference>
<dbReference type="GO" id="GO:0005829">
    <property type="term" value="C:cytosol"/>
    <property type="evidence" value="ECO:0007669"/>
    <property type="project" value="TreeGrafter"/>
</dbReference>
<organism evidence="2 3">
    <name type="scientific">Kozakia baliensis</name>
    <dbReference type="NCBI Taxonomy" id="153496"/>
    <lineage>
        <taxon>Bacteria</taxon>
        <taxon>Pseudomonadati</taxon>
        <taxon>Pseudomonadota</taxon>
        <taxon>Alphaproteobacteria</taxon>
        <taxon>Acetobacterales</taxon>
        <taxon>Acetobacteraceae</taxon>
        <taxon>Kozakia</taxon>
    </lineage>
</organism>
<reference evidence="2 3" key="1">
    <citation type="journal article" date="2016" name="Microb. Cell Fact.">
        <title>Dissection of exopolysaccharide biosynthesis in Kozakia baliensis.</title>
        <authorList>
            <person name="Brandt J.U."/>
            <person name="Jakob F."/>
            <person name="Behr J."/>
            <person name="Geissler A.J."/>
            <person name="Vogel R.F."/>
        </authorList>
    </citation>
    <scope>NUCLEOTIDE SEQUENCE [LARGE SCALE GENOMIC DNA]</scope>
    <source>
        <strain evidence="2 3">DSM 14400</strain>
    </source>
</reference>
<keyword evidence="1" id="KW-0489">Methyltransferase</keyword>
<feature type="active site" description="Proton acceptor" evidence="1">
    <location>
        <position position="159"/>
    </location>
</feature>
<keyword evidence="1" id="KW-0949">S-adenosyl-L-methionine</keyword>
<dbReference type="RefSeq" id="WP_070402147.1">
    <property type="nucleotide sequence ID" value="NZ_BJVW01000002.1"/>
</dbReference>
<keyword evidence="3" id="KW-1185">Reference proteome</keyword>
<comment type="function">
    <text evidence="1">Specifically methylates the adenine in position 2030 of 23S rRNA.</text>
</comment>
<dbReference type="OrthoDB" id="9791274at2"/>
<dbReference type="GO" id="GO:0003723">
    <property type="term" value="F:RNA binding"/>
    <property type="evidence" value="ECO:0007669"/>
    <property type="project" value="UniProtKB-UniRule"/>
</dbReference>
<dbReference type="EMBL" id="CP014674">
    <property type="protein sequence ID" value="AOX16374.1"/>
    <property type="molecule type" value="Genomic_DNA"/>
</dbReference>
<dbReference type="HAMAP" id="MF_00934">
    <property type="entry name" value="23SrRNA_methyltr_J"/>
    <property type="match status" value="1"/>
</dbReference>
<keyword evidence="1" id="KW-0808">Transferase</keyword>
<dbReference type="Proteomes" id="UP000179145">
    <property type="component" value="Chromosome"/>
</dbReference>
<feature type="binding site" evidence="1">
    <location>
        <position position="94"/>
    </location>
    <ligand>
        <name>S-adenosyl-L-methionine</name>
        <dbReference type="ChEBI" id="CHEBI:59789"/>
    </ligand>
</feature>